<sequence>KSPVLSNLERKGAIYLVTRIELCYHRRTFALDGRGRGGAVLSPHVVTLKVVGLQPWQDGVPKDLIAGILADFLSSLEKEQRYLLSIRGHNAEDHCLGRIFGVVNSLDLFLCFRN</sequence>
<proteinExistence type="predicted"/>
<reference evidence="1" key="1">
    <citation type="submission" date="2014-05" db="EMBL/GenBank/DDBJ databases">
        <authorList>
            <person name="Chronopoulou M."/>
        </authorList>
    </citation>
    <scope>NUCLEOTIDE SEQUENCE</scope>
    <source>
        <tissue evidence="1">Whole organism</tissue>
    </source>
</reference>
<feature type="non-terminal residue" evidence="1">
    <location>
        <position position="1"/>
    </location>
</feature>
<evidence type="ECO:0000313" key="1">
    <source>
        <dbReference type="EMBL" id="CDW25364.1"/>
    </source>
</evidence>
<dbReference type="EMBL" id="HACA01008003">
    <property type="protein sequence ID" value="CDW25364.1"/>
    <property type="molecule type" value="Transcribed_RNA"/>
</dbReference>
<organism evidence="1">
    <name type="scientific">Lepeophtheirus salmonis</name>
    <name type="common">Salmon louse</name>
    <name type="synonym">Caligus salmonis</name>
    <dbReference type="NCBI Taxonomy" id="72036"/>
    <lineage>
        <taxon>Eukaryota</taxon>
        <taxon>Metazoa</taxon>
        <taxon>Ecdysozoa</taxon>
        <taxon>Arthropoda</taxon>
        <taxon>Crustacea</taxon>
        <taxon>Multicrustacea</taxon>
        <taxon>Hexanauplia</taxon>
        <taxon>Copepoda</taxon>
        <taxon>Siphonostomatoida</taxon>
        <taxon>Caligidae</taxon>
        <taxon>Lepeophtheirus</taxon>
    </lineage>
</organism>
<dbReference type="AlphaFoldDB" id="A0A0K2THJ5"/>
<protein>
    <submittedName>
        <fullName evidence="1">Uncharacterized protein</fullName>
    </submittedName>
</protein>
<name>A0A0K2THJ5_LEPSM</name>
<accession>A0A0K2THJ5</accession>